<keyword evidence="4" id="KW-1133">Transmembrane helix</keyword>
<dbReference type="GO" id="GO:0030246">
    <property type="term" value="F:carbohydrate binding"/>
    <property type="evidence" value="ECO:0007669"/>
    <property type="project" value="UniProtKB-KW"/>
</dbReference>
<proteinExistence type="predicted"/>
<dbReference type="PROSITE" id="PS50041">
    <property type="entry name" value="C_TYPE_LECTIN_2"/>
    <property type="match status" value="1"/>
</dbReference>
<dbReference type="Pfam" id="PF00059">
    <property type="entry name" value="Lectin_C"/>
    <property type="match status" value="1"/>
</dbReference>
<protein>
    <submittedName>
        <fullName evidence="7">C-type lectin domain family 3 member A-like</fullName>
    </submittedName>
</protein>
<dbReference type="CDD" id="cd00037">
    <property type="entry name" value="CLECT"/>
    <property type="match status" value="1"/>
</dbReference>
<keyword evidence="4" id="KW-0812">Transmembrane</keyword>
<name>A0A6P4Z9M9_BRABE</name>
<dbReference type="SMART" id="SM00034">
    <property type="entry name" value="CLECT"/>
    <property type="match status" value="1"/>
</dbReference>
<dbReference type="Proteomes" id="UP000515135">
    <property type="component" value="Unplaced"/>
</dbReference>
<accession>A0A6P4Z9M9</accession>
<dbReference type="PANTHER" id="PTHR22799:SF6">
    <property type="entry name" value="C-TYPE LECTIN DOMAIN FAMILY 4 MEMBER M-LIKE"/>
    <property type="match status" value="1"/>
</dbReference>
<keyword evidence="4" id="KW-0472">Membrane</keyword>
<evidence type="ECO:0000313" key="6">
    <source>
        <dbReference type="Proteomes" id="UP000515135"/>
    </source>
</evidence>
<dbReference type="InterPro" id="IPR016186">
    <property type="entry name" value="C-type_lectin-like/link_sf"/>
</dbReference>
<evidence type="ECO:0000313" key="7">
    <source>
        <dbReference type="RefSeq" id="XP_019627787.1"/>
    </source>
</evidence>
<feature type="region of interest" description="Disordered" evidence="3">
    <location>
        <begin position="1"/>
        <end position="22"/>
    </location>
</feature>
<dbReference type="PROSITE" id="PS00615">
    <property type="entry name" value="C_TYPE_LECTIN_1"/>
    <property type="match status" value="1"/>
</dbReference>
<evidence type="ECO:0000256" key="3">
    <source>
        <dbReference type="SAM" id="MobiDB-lite"/>
    </source>
</evidence>
<evidence type="ECO:0000256" key="2">
    <source>
        <dbReference type="ARBA" id="ARBA00023157"/>
    </source>
</evidence>
<dbReference type="Gene3D" id="3.10.100.10">
    <property type="entry name" value="Mannose-Binding Protein A, subunit A"/>
    <property type="match status" value="1"/>
</dbReference>
<evidence type="ECO:0000259" key="5">
    <source>
        <dbReference type="PROSITE" id="PS50041"/>
    </source>
</evidence>
<dbReference type="OrthoDB" id="441660at2759"/>
<evidence type="ECO:0000256" key="1">
    <source>
        <dbReference type="ARBA" id="ARBA00022734"/>
    </source>
</evidence>
<keyword evidence="1" id="KW-0430">Lectin</keyword>
<dbReference type="RefSeq" id="XP_019627787.1">
    <property type="nucleotide sequence ID" value="XM_019772228.1"/>
</dbReference>
<feature type="transmembrane region" description="Helical" evidence="4">
    <location>
        <begin position="39"/>
        <end position="61"/>
    </location>
</feature>
<gene>
    <name evidence="7" type="primary">LOC109472445</name>
</gene>
<dbReference type="InterPro" id="IPR001304">
    <property type="entry name" value="C-type_lectin-like"/>
</dbReference>
<dbReference type="InterPro" id="IPR051663">
    <property type="entry name" value="CLec_Tetranectin-domain"/>
</dbReference>
<dbReference type="InterPro" id="IPR016187">
    <property type="entry name" value="CTDL_fold"/>
</dbReference>
<reference evidence="7" key="1">
    <citation type="submission" date="2025-08" db="UniProtKB">
        <authorList>
            <consortium name="RefSeq"/>
        </authorList>
    </citation>
    <scope>IDENTIFICATION</scope>
    <source>
        <tissue evidence="7">Gonad</tissue>
    </source>
</reference>
<dbReference type="InterPro" id="IPR018378">
    <property type="entry name" value="C-type_lectin_CS"/>
</dbReference>
<dbReference type="KEGG" id="bbel:109472445"/>
<organism evidence="6 7">
    <name type="scientific">Branchiostoma belcheri</name>
    <name type="common">Amphioxus</name>
    <dbReference type="NCBI Taxonomy" id="7741"/>
    <lineage>
        <taxon>Eukaryota</taxon>
        <taxon>Metazoa</taxon>
        <taxon>Chordata</taxon>
        <taxon>Cephalochordata</taxon>
        <taxon>Leptocardii</taxon>
        <taxon>Amphioxiformes</taxon>
        <taxon>Branchiostomatidae</taxon>
        <taxon>Branchiostoma</taxon>
    </lineage>
</organism>
<dbReference type="FunFam" id="3.10.100.10:FF:000103">
    <property type="entry name" value="Uncharacterized protein"/>
    <property type="match status" value="1"/>
</dbReference>
<sequence length="347" mass="38258">MSSPPNAKDNQRSRGDRTYPGGASGRRGVCSFLRAHRSCLAAGIAVLLSLVSVGLAPLTFINKQEISQLSTTFDAVKCDQYNMSTSVDALKRAIDGIFSTVDALKRDQDGMSTTVDALKRDQDDMSTTVDALKHYQDGMSTTVDALKRDQDGMSTTVDALKRDQDGMSTTVDALKRDQDGMSTTVDALKRNLDNERSRIAALEKRIHEIVSCPGGYTMWRGTCYKAFIAAKNFSGATAACGKDGGTLAMPRDAETDAFLIWLYKRVSDGFAFWFGLHDQHEEGKFVWVDGSQLGSYSSWGTGQPDNRGWKDHKNADCVRYSAYTDKWKDRECHSTFNFICQVAPGRP</sequence>
<dbReference type="Gene3D" id="1.20.1480.30">
    <property type="entry name" value="Designed four-helix bundle protein"/>
    <property type="match status" value="2"/>
</dbReference>
<keyword evidence="6" id="KW-1185">Reference proteome</keyword>
<dbReference type="GeneID" id="109472445"/>
<keyword evidence="2" id="KW-1015">Disulfide bond</keyword>
<dbReference type="AlphaFoldDB" id="A0A6P4Z9M9"/>
<feature type="domain" description="C-type lectin" evidence="5">
    <location>
        <begin position="219"/>
        <end position="341"/>
    </location>
</feature>
<dbReference type="PANTHER" id="PTHR22799">
    <property type="entry name" value="TETRANECTIN-RELATED"/>
    <property type="match status" value="1"/>
</dbReference>
<evidence type="ECO:0000256" key="4">
    <source>
        <dbReference type="SAM" id="Phobius"/>
    </source>
</evidence>
<dbReference type="SUPFAM" id="SSF56436">
    <property type="entry name" value="C-type lectin-like"/>
    <property type="match status" value="1"/>
</dbReference>